<proteinExistence type="inferred from homology"/>
<evidence type="ECO:0000313" key="7">
    <source>
        <dbReference type="Proteomes" id="UP000295254"/>
    </source>
</evidence>
<dbReference type="GO" id="GO:0006351">
    <property type="term" value="P:DNA-templated transcription"/>
    <property type="evidence" value="ECO:0007669"/>
    <property type="project" value="TreeGrafter"/>
</dbReference>
<comment type="similarity">
    <text evidence="1">Belongs to the LysR transcriptional regulatory family.</text>
</comment>
<evidence type="ECO:0000256" key="1">
    <source>
        <dbReference type="ARBA" id="ARBA00009437"/>
    </source>
</evidence>
<dbReference type="STRING" id="95300.SAMN05216558_2548"/>
<evidence type="ECO:0000256" key="3">
    <source>
        <dbReference type="ARBA" id="ARBA00023125"/>
    </source>
</evidence>
<dbReference type="SUPFAM" id="SSF53850">
    <property type="entry name" value="Periplasmic binding protein-like II"/>
    <property type="match status" value="1"/>
</dbReference>
<dbReference type="EMBL" id="RRZK01000035">
    <property type="protein sequence ID" value="TDB56970.1"/>
    <property type="molecule type" value="Genomic_DNA"/>
</dbReference>
<accession>A0A1H2NMX0</accession>
<dbReference type="Pfam" id="PF00126">
    <property type="entry name" value="HTH_1"/>
    <property type="match status" value="1"/>
</dbReference>
<evidence type="ECO:0000313" key="6">
    <source>
        <dbReference type="EMBL" id="TDB56970.1"/>
    </source>
</evidence>
<dbReference type="Pfam" id="PF03466">
    <property type="entry name" value="LysR_substrate"/>
    <property type="match status" value="1"/>
</dbReference>
<dbReference type="Proteomes" id="UP000295254">
    <property type="component" value="Unassembled WGS sequence"/>
</dbReference>
<organism evidence="6 7">
    <name type="scientific">Pseudomonas vancouverensis</name>
    <dbReference type="NCBI Taxonomy" id="95300"/>
    <lineage>
        <taxon>Bacteria</taxon>
        <taxon>Pseudomonadati</taxon>
        <taxon>Pseudomonadota</taxon>
        <taxon>Gammaproteobacteria</taxon>
        <taxon>Pseudomonadales</taxon>
        <taxon>Pseudomonadaceae</taxon>
        <taxon>Pseudomonas</taxon>
    </lineage>
</organism>
<dbReference type="OrthoDB" id="9786526at2"/>
<dbReference type="PANTHER" id="PTHR30537">
    <property type="entry name" value="HTH-TYPE TRANSCRIPTIONAL REGULATOR"/>
    <property type="match status" value="1"/>
</dbReference>
<keyword evidence="3" id="KW-0238">DNA-binding</keyword>
<comment type="caution">
    <text evidence="6">The sequence shown here is derived from an EMBL/GenBank/DDBJ whole genome shotgun (WGS) entry which is preliminary data.</text>
</comment>
<dbReference type="InterPro" id="IPR036388">
    <property type="entry name" value="WH-like_DNA-bd_sf"/>
</dbReference>
<dbReference type="PROSITE" id="PS50931">
    <property type="entry name" value="HTH_LYSR"/>
    <property type="match status" value="1"/>
</dbReference>
<dbReference type="FunFam" id="1.10.10.10:FF:000001">
    <property type="entry name" value="LysR family transcriptional regulator"/>
    <property type="match status" value="1"/>
</dbReference>
<dbReference type="Gene3D" id="1.10.10.10">
    <property type="entry name" value="Winged helix-like DNA-binding domain superfamily/Winged helix DNA-binding domain"/>
    <property type="match status" value="1"/>
</dbReference>
<dbReference type="PANTHER" id="PTHR30537:SF17">
    <property type="entry name" value="LYSR-FAMILY REGULATORY PROTEIN"/>
    <property type="match status" value="1"/>
</dbReference>
<evidence type="ECO:0000259" key="5">
    <source>
        <dbReference type="PROSITE" id="PS50931"/>
    </source>
</evidence>
<dbReference type="GO" id="GO:0043565">
    <property type="term" value="F:sequence-specific DNA binding"/>
    <property type="evidence" value="ECO:0007669"/>
    <property type="project" value="TreeGrafter"/>
</dbReference>
<dbReference type="GO" id="GO:0003700">
    <property type="term" value="F:DNA-binding transcription factor activity"/>
    <property type="evidence" value="ECO:0007669"/>
    <property type="project" value="InterPro"/>
</dbReference>
<dbReference type="Gene3D" id="3.40.190.10">
    <property type="entry name" value="Periplasmic binding protein-like II"/>
    <property type="match status" value="2"/>
</dbReference>
<dbReference type="RefSeq" id="WP_093222406.1">
    <property type="nucleotide sequence ID" value="NZ_LT629803.1"/>
</dbReference>
<dbReference type="SUPFAM" id="SSF46785">
    <property type="entry name" value="Winged helix' DNA-binding domain"/>
    <property type="match status" value="1"/>
</dbReference>
<sequence>MNQLLAIRVFARVVEAGSFVKAADSLQMPKATVSKLIQDLESFLRVRLLQRTTRSVTVTPDGARYYEQTARLIRDLEEIDAGFQSAQFNPHGKIHVDVGSSVATALIIPALPEFFARFPEIKIELGVSDRHVDLISDNVDCVIRGGAIMEQSLAARFLGQASWTTCAAPAYLQRFGVPGDPSALEKQHRLISYHSARTRRALPAVFQRGDERVEVIGNGALSVNESNAHIAAGLAGLGVIHTFNYAVQAHLETGALVPILQDWCPAPYPFHVAYPPDRNLSNRVRVFIDWLVEHFSTLQ</sequence>
<dbReference type="CDD" id="cd08472">
    <property type="entry name" value="PBP2_CrgA_like_3"/>
    <property type="match status" value="1"/>
</dbReference>
<dbReference type="InterPro" id="IPR005119">
    <property type="entry name" value="LysR_subst-bd"/>
</dbReference>
<keyword evidence="4" id="KW-0804">Transcription</keyword>
<dbReference type="AlphaFoldDB" id="A0A1H2NMX0"/>
<keyword evidence="7" id="KW-1185">Reference proteome</keyword>
<dbReference type="InterPro" id="IPR036390">
    <property type="entry name" value="WH_DNA-bd_sf"/>
</dbReference>
<dbReference type="InterPro" id="IPR000847">
    <property type="entry name" value="LysR_HTH_N"/>
</dbReference>
<dbReference type="InterPro" id="IPR058163">
    <property type="entry name" value="LysR-type_TF_proteobact-type"/>
</dbReference>
<keyword evidence="2" id="KW-0805">Transcription regulation</keyword>
<gene>
    <name evidence="6" type="ORF">EIY72_26930</name>
</gene>
<reference evidence="7" key="1">
    <citation type="journal article" date="2019" name="bioRxiv">
        <title>Bacterially produced spermidine induces plant systemic susceptibility to pathogens.</title>
        <authorList>
            <person name="Melnyk R.A."/>
            <person name="Beskrovnaya P.A."/>
            <person name="Liu Z."/>
            <person name="Song Y."/>
            <person name="Haney C.H."/>
        </authorList>
    </citation>
    <scope>NUCLEOTIDE SEQUENCE [LARGE SCALE GENOMIC DNA]</scope>
    <source>
        <strain evidence="7">Dha-51</strain>
    </source>
</reference>
<protein>
    <submittedName>
        <fullName evidence="6">LysR family transcriptional regulator</fullName>
    </submittedName>
</protein>
<evidence type="ECO:0000256" key="4">
    <source>
        <dbReference type="ARBA" id="ARBA00023163"/>
    </source>
</evidence>
<feature type="domain" description="HTH lysR-type" evidence="5">
    <location>
        <begin position="1"/>
        <end position="59"/>
    </location>
</feature>
<name>A0A1H2NMX0_PSEVA</name>
<evidence type="ECO:0000256" key="2">
    <source>
        <dbReference type="ARBA" id="ARBA00023015"/>
    </source>
</evidence>